<dbReference type="AlphaFoldDB" id="A0A512DX53"/>
<dbReference type="Gene3D" id="4.10.320.10">
    <property type="entry name" value="E3-binding domain"/>
    <property type="match status" value="1"/>
</dbReference>
<organism evidence="12 13">
    <name type="scientific">Skermanella aerolata</name>
    <dbReference type="NCBI Taxonomy" id="393310"/>
    <lineage>
        <taxon>Bacteria</taxon>
        <taxon>Pseudomonadati</taxon>
        <taxon>Pseudomonadota</taxon>
        <taxon>Alphaproteobacteria</taxon>
        <taxon>Rhodospirillales</taxon>
        <taxon>Azospirillaceae</taxon>
        <taxon>Skermanella</taxon>
    </lineage>
</organism>
<feature type="region of interest" description="Disordered" evidence="9">
    <location>
        <begin position="183"/>
        <end position="234"/>
    </location>
</feature>
<gene>
    <name evidence="12" type="ORF">SAE02_51970</name>
</gene>
<evidence type="ECO:0000256" key="2">
    <source>
        <dbReference type="ARBA" id="ARBA00011484"/>
    </source>
</evidence>
<dbReference type="CDD" id="cd06849">
    <property type="entry name" value="lipoyl_domain"/>
    <property type="match status" value="1"/>
</dbReference>
<name>A0A512DX53_9PROT</name>
<dbReference type="SUPFAM" id="SSF52777">
    <property type="entry name" value="CoA-dependent acyltransferases"/>
    <property type="match status" value="1"/>
</dbReference>
<dbReference type="Pfam" id="PF02817">
    <property type="entry name" value="E3_binding"/>
    <property type="match status" value="1"/>
</dbReference>
<dbReference type="EMBL" id="BJYZ01000025">
    <property type="protein sequence ID" value="GEO41049.1"/>
    <property type="molecule type" value="Genomic_DNA"/>
</dbReference>
<dbReference type="NCBIfam" id="TIGR01349">
    <property type="entry name" value="PDHac_trf_mito"/>
    <property type="match status" value="1"/>
</dbReference>
<dbReference type="Gene3D" id="2.40.50.100">
    <property type="match status" value="1"/>
</dbReference>
<keyword evidence="3 8" id="KW-0808">Transferase</keyword>
<keyword evidence="13" id="KW-1185">Reference proteome</keyword>
<keyword evidence="5 8" id="KW-0012">Acyltransferase</keyword>
<keyword evidence="12" id="KW-0670">Pyruvate</keyword>
<dbReference type="InterPro" id="IPR006257">
    <property type="entry name" value="LAT1"/>
</dbReference>
<comment type="similarity">
    <text evidence="1 8">Belongs to the 2-oxoacid dehydrogenase family.</text>
</comment>
<feature type="compositionally biased region" description="Low complexity" evidence="9">
    <location>
        <begin position="186"/>
        <end position="200"/>
    </location>
</feature>
<dbReference type="PANTHER" id="PTHR23151">
    <property type="entry name" value="DIHYDROLIPOAMIDE ACETYL/SUCCINYL-TRANSFERASE-RELATED"/>
    <property type="match status" value="1"/>
</dbReference>
<reference evidence="12 13" key="1">
    <citation type="submission" date="2019-07" db="EMBL/GenBank/DDBJ databases">
        <title>Whole genome shotgun sequence of Skermanella aerolata NBRC 106429.</title>
        <authorList>
            <person name="Hosoyama A."/>
            <person name="Uohara A."/>
            <person name="Ohji S."/>
            <person name="Ichikawa N."/>
        </authorList>
    </citation>
    <scope>NUCLEOTIDE SEQUENCE [LARGE SCALE GENOMIC DNA]</scope>
    <source>
        <strain evidence="12 13">NBRC 106429</strain>
    </source>
</reference>
<evidence type="ECO:0000256" key="7">
    <source>
        <dbReference type="ARBA" id="ARBA00048370"/>
    </source>
</evidence>
<dbReference type="InterPro" id="IPR004167">
    <property type="entry name" value="PSBD"/>
</dbReference>
<dbReference type="InterPro" id="IPR045257">
    <property type="entry name" value="E2/Pdx1"/>
</dbReference>
<dbReference type="OrthoDB" id="9805770at2"/>
<comment type="caution">
    <text evidence="12">The sequence shown here is derived from an EMBL/GenBank/DDBJ whole genome shotgun (WGS) entry which is preliminary data.</text>
</comment>
<comment type="subunit">
    <text evidence="2">Forms a 24-polypeptide structural core with octahedral symmetry.</text>
</comment>
<feature type="compositionally biased region" description="Basic and acidic residues" evidence="9">
    <location>
        <begin position="101"/>
        <end position="112"/>
    </location>
</feature>
<sequence length="471" mass="48886">MPIEITMPALSPTMTEGNLAKWLKKEGDEVKSGDVIAEIETDKATMEVEAVDEGTLGKIIVQEGTQGVAVNQVIALLLEEGEDASALEGGGAAKPAPQPEAKAEASKPEAKSESAASAPAPEAAPAPKSNGAQAPAQSPAQSGDRIFASPLAKRMAEQSGLDLSQIQGSGPNGRIVKHDVETAISGGTAKKGAKPAAAEGAKTEAPKPAPSQAAGQAAAQSPAAVPSAQKPAGVDAKDFSTKLGIKFREIPNSGMRKVIARRLTEAKQTVPHFYLTIDLQIDQLLKTRAELNGRSDEYKLSVNDFVIRATALALKKVPAANAAWTDDAILQYENADISVAVATPTGLITPIIKAAETKGLVEISNAMKDLAKRARDGKLKPEEFQGGTFSISNLGMFGVRDFGAIINPPQGCILAVGAGEQRPIVKDGALAVATVMSCTLSVDHRVVDGAVGAEFLAVFKKLIEDPLSMLL</sequence>
<dbReference type="SUPFAM" id="SSF47005">
    <property type="entry name" value="Peripheral subunit-binding domain of 2-oxo acid dehydrogenase complex"/>
    <property type="match status" value="1"/>
</dbReference>
<evidence type="ECO:0000313" key="12">
    <source>
        <dbReference type="EMBL" id="GEO41049.1"/>
    </source>
</evidence>
<dbReference type="EC" id="2.3.1.12" evidence="8"/>
<dbReference type="InterPro" id="IPR036625">
    <property type="entry name" value="E3-bd_dom_sf"/>
</dbReference>
<evidence type="ECO:0000256" key="4">
    <source>
        <dbReference type="ARBA" id="ARBA00022823"/>
    </source>
</evidence>
<dbReference type="InterPro" id="IPR011053">
    <property type="entry name" value="Single_hybrid_motif"/>
</dbReference>
<dbReference type="FunFam" id="3.30.559.10:FF:000003">
    <property type="entry name" value="Acetyltransferase component of pyruvate dehydrogenase complex"/>
    <property type="match status" value="1"/>
</dbReference>
<proteinExistence type="inferred from homology"/>
<dbReference type="GO" id="GO:0045254">
    <property type="term" value="C:pyruvate dehydrogenase complex"/>
    <property type="evidence" value="ECO:0007669"/>
    <property type="project" value="UniProtKB-UniRule"/>
</dbReference>
<dbReference type="PROSITE" id="PS00189">
    <property type="entry name" value="LIPOYL"/>
    <property type="match status" value="1"/>
</dbReference>
<dbReference type="SUPFAM" id="SSF51230">
    <property type="entry name" value="Single hybrid motif"/>
    <property type="match status" value="1"/>
</dbReference>
<dbReference type="InterPro" id="IPR000089">
    <property type="entry name" value="Biotin_lipoyl"/>
</dbReference>
<evidence type="ECO:0000256" key="6">
    <source>
        <dbReference type="ARBA" id="ARBA00025211"/>
    </source>
</evidence>
<dbReference type="InterPro" id="IPR003016">
    <property type="entry name" value="2-oxoA_DH_lipoyl-BS"/>
</dbReference>
<evidence type="ECO:0000256" key="1">
    <source>
        <dbReference type="ARBA" id="ARBA00007317"/>
    </source>
</evidence>
<feature type="region of interest" description="Disordered" evidence="9">
    <location>
        <begin position="86"/>
        <end position="143"/>
    </location>
</feature>
<dbReference type="GO" id="GO:0004742">
    <property type="term" value="F:dihydrolipoyllysine-residue acetyltransferase activity"/>
    <property type="evidence" value="ECO:0007669"/>
    <property type="project" value="UniProtKB-UniRule"/>
</dbReference>
<evidence type="ECO:0000256" key="9">
    <source>
        <dbReference type="SAM" id="MobiDB-lite"/>
    </source>
</evidence>
<dbReference type="PANTHER" id="PTHR23151:SF90">
    <property type="entry name" value="DIHYDROLIPOYLLYSINE-RESIDUE ACETYLTRANSFERASE COMPONENT OF PYRUVATE DEHYDROGENASE COMPLEX, MITOCHONDRIAL-RELATED"/>
    <property type="match status" value="1"/>
</dbReference>
<evidence type="ECO:0000259" key="11">
    <source>
        <dbReference type="PROSITE" id="PS51826"/>
    </source>
</evidence>
<comment type="cofactor">
    <cofactor evidence="8">
        <name>(R)-lipoate</name>
        <dbReference type="ChEBI" id="CHEBI:83088"/>
    </cofactor>
    <text evidence="8">Binds 1 lipoyl cofactor covalently.</text>
</comment>
<dbReference type="Proteomes" id="UP000321523">
    <property type="component" value="Unassembled WGS sequence"/>
</dbReference>
<feature type="domain" description="Lipoyl-binding" evidence="10">
    <location>
        <begin position="2"/>
        <end position="78"/>
    </location>
</feature>
<dbReference type="InterPro" id="IPR001078">
    <property type="entry name" value="2-oxoacid_DH_actylTfrase"/>
</dbReference>
<dbReference type="Pfam" id="PF00364">
    <property type="entry name" value="Biotin_lipoyl"/>
    <property type="match status" value="1"/>
</dbReference>
<dbReference type="RefSeq" id="WP_044432038.1">
    <property type="nucleotide sequence ID" value="NZ_BJYZ01000025.1"/>
</dbReference>
<accession>A0A512DX53</accession>
<protein>
    <recommendedName>
        <fullName evidence="8">Acetyltransferase component of pyruvate dehydrogenase complex</fullName>
        <ecNumber evidence="8">2.3.1.12</ecNumber>
    </recommendedName>
</protein>
<dbReference type="InterPro" id="IPR023213">
    <property type="entry name" value="CAT-like_dom_sf"/>
</dbReference>
<evidence type="ECO:0000256" key="5">
    <source>
        <dbReference type="ARBA" id="ARBA00023315"/>
    </source>
</evidence>
<feature type="compositionally biased region" description="Low complexity" evidence="9">
    <location>
        <begin position="113"/>
        <end position="142"/>
    </location>
</feature>
<dbReference type="PROSITE" id="PS50968">
    <property type="entry name" value="BIOTINYL_LIPOYL"/>
    <property type="match status" value="1"/>
</dbReference>
<evidence type="ECO:0000256" key="3">
    <source>
        <dbReference type="ARBA" id="ARBA00022679"/>
    </source>
</evidence>
<dbReference type="Pfam" id="PF00198">
    <property type="entry name" value="2-oxoacid_dh"/>
    <property type="match status" value="1"/>
</dbReference>
<feature type="compositionally biased region" description="Low complexity" evidence="9">
    <location>
        <begin position="210"/>
        <end position="232"/>
    </location>
</feature>
<keyword evidence="4 8" id="KW-0450">Lipoyl</keyword>
<comment type="function">
    <text evidence="6">The pyruvate dehydrogenase complex catalyzes the overall conversion of pyruvate to acetyl-CoA and CO(2). It contains multiple copies of three enzymatic components: pyruvate dehydrogenase (E1), dihydrolipoamide acetyltransferase (E2) and lipoamide dehydrogenase (E3).</text>
</comment>
<evidence type="ECO:0000256" key="8">
    <source>
        <dbReference type="RuleBase" id="RU361137"/>
    </source>
</evidence>
<evidence type="ECO:0000313" key="13">
    <source>
        <dbReference type="Proteomes" id="UP000321523"/>
    </source>
</evidence>
<dbReference type="GO" id="GO:0006086">
    <property type="term" value="P:pyruvate decarboxylation to acetyl-CoA"/>
    <property type="evidence" value="ECO:0007669"/>
    <property type="project" value="InterPro"/>
</dbReference>
<evidence type="ECO:0000259" key="10">
    <source>
        <dbReference type="PROSITE" id="PS50968"/>
    </source>
</evidence>
<feature type="domain" description="Peripheral subunit-binding (PSBD)" evidence="11">
    <location>
        <begin position="147"/>
        <end position="184"/>
    </location>
</feature>
<dbReference type="PROSITE" id="PS51826">
    <property type="entry name" value="PSBD"/>
    <property type="match status" value="1"/>
</dbReference>
<comment type="catalytic activity">
    <reaction evidence="7 8">
        <text>N(6)-[(R)-dihydrolipoyl]-L-lysyl-[protein] + acetyl-CoA = N(6)-[(R)-S(8)-acetyldihydrolipoyl]-L-lysyl-[protein] + CoA</text>
        <dbReference type="Rhea" id="RHEA:17017"/>
        <dbReference type="Rhea" id="RHEA-COMP:10475"/>
        <dbReference type="Rhea" id="RHEA-COMP:10478"/>
        <dbReference type="ChEBI" id="CHEBI:57287"/>
        <dbReference type="ChEBI" id="CHEBI:57288"/>
        <dbReference type="ChEBI" id="CHEBI:83100"/>
        <dbReference type="ChEBI" id="CHEBI:83111"/>
        <dbReference type="EC" id="2.3.1.12"/>
    </reaction>
</comment>
<dbReference type="FunFam" id="2.40.50.100:FF:000010">
    <property type="entry name" value="Acetyltransferase component of pyruvate dehydrogenase complex"/>
    <property type="match status" value="1"/>
</dbReference>
<dbReference type="Gene3D" id="3.30.559.10">
    <property type="entry name" value="Chloramphenicol acetyltransferase-like domain"/>
    <property type="match status" value="1"/>
</dbReference>